<name>A0A0D2H883_9EURO</name>
<dbReference type="EMBL" id="KN847477">
    <property type="protein sequence ID" value="KIX06633.1"/>
    <property type="molecule type" value="Genomic_DNA"/>
</dbReference>
<dbReference type="GO" id="GO:0016491">
    <property type="term" value="F:oxidoreductase activity"/>
    <property type="evidence" value="ECO:0007669"/>
    <property type="project" value="UniProtKB-KW"/>
</dbReference>
<gene>
    <name evidence="3" type="ORF">Z518_04609</name>
</gene>
<organism evidence="3 4">
    <name type="scientific">Rhinocladiella mackenziei CBS 650.93</name>
    <dbReference type="NCBI Taxonomy" id="1442369"/>
    <lineage>
        <taxon>Eukaryota</taxon>
        <taxon>Fungi</taxon>
        <taxon>Dikarya</taxon>
        <taxon>Ascomycota</taxon>
        <taxon>Pezizomycotina</taxon>
        <taxon>Eurotiomycetes</taxon>
        <taxon>Chaetothyriomycetidae</taxon>
        <taxon>Chaetothyriales</taxon>
        <taxon>Herpotrichiellaceae</taxon>
        <taxon>Rhinocladiella</taxon>
    </lineage>
</organism>
<protein>
    <recommendedName>
        <fullName evidence="5">HypA-like protein</fullName>
    </recommendedName>
</protein>
<dbReference type="OrthoDB" id="10004862at2759"/>
<reference evidence="3 4" key="1">
    <citation type="submission" date="2015-01" db="EMBL/GenBank/DDBJ databases">
        <title>The Genome Sequence of Rhinocladiella mackenzie CBS 650.93.</title>
        <authorList>
            <consortium name="The Broad Institute Genomics Platform"/>
            <person name="Cuomo C."/>
            <person name="de Hoog S."/>
            <person name="Gorbushina A."/>
            <person name="Stielow B."/>
            <person name="Teixiera M."/>
            <person name="Abouelleil A."/>
            <person name="Chapman S.B."/>
            <person name="Priest M."/>
            <person name="Young S.K."/>
            <person name="Wortman J."/>
            <person name="Nusbaum C."/>
            <person name="Birren B."/>
        </authorList>
    </citation>
    <scope>NUCLEOTIDE SEQUENCE [LARGE SCALE GENOMIC DNA]</scope>
    <source>
        <strain evidence="3 4">CBS 650.93</strain>
    </source>
</reference>
<dbReference type="VEuPathDB" id="FungiDB:Z518_04609"/>
<feature type="transmembrane region" description="Helical" evidence="2">
    <location>
        <begin position="291"/>
        <end position="312"/>
    </location>
</feature>
<dbReference type="HOGENOM" id="CLU_019145_2_1_1"/>
<proteinExistence type="predicted"/>
<dbReference type="InterPro" id="IPR025337">
    <property type="entry name" value="Questin_oxidase-like"/>
</dbReference>
<dbReference type="PANTHER" id="PTHR35870">
    <property type="entry name" value="PROTEIN, PUTATIVE (AFU_ORTHOLOGUE AFUA_5G03330)-RELATED"/>
    <property type="match status" value="1"/>
</dbReference>
<dbReference type="AlphaFoldDB" id="A0A0D2H883"/>
<keyword evidence="2" id="KW-0812">Transmembrane</keyword>
<keyword evidence="2" id="KW-1133">Transmembrane helix</keyword>
<evidence type="ECO:0008006" key="5">
    <source>
        <dbReference type="Google" id="ProtNLM"/>
    </source>
</evidence>
<keyword evidence="1" id="KW-0560">Oxidoreductase</keyword>
<sequence>MASASQVQLSAKDSPGYLHVDNISEEAAQKASDLLNENREQYHAYLHGAGLHNHILHHLLAIYPLGASAAQLQAAYSLNAPGQRPKGDPSDAALAELSELSIFRKRLGNESYYAEYLKFFTDEISKHGVEATLNRFCFCGDELAEDLFPRLFGGLLHPIIHLGYGLEYNQPSIVAEALASAAIHVTFVEPICFPAEKLAEQRRPDSNPSIMSLVSLLRNDPVVITAISEEDTHNKLLTDLMPRAGAHVHDVISRYTVEPDRLQESLAEMLNTAIYLTIASQRPGKEIMFDFYLMHTANLAFFYPLFMSLSWLSTENKCRLLKWKVWLDLAVYASCKCPDLRLERVLQYQPEHEGGWDSIFVRAAAYQDDGHTAKLIRAIKMAEIVSRPYDGRPQFPMPTEAFLLAAHMVMDSVEQMCKPGYRRVAVDNYIPGIHEEVLRTVARWIRFCGTEIAWKNVPSLPSSTTPRGS</sequence>
<dbReference type="Pfam" id="PF14027">
    <property type="entry name" value="Questin_oxidase"/>
    <property type="match status" value="1"/>
</dbReference>
<accession>A0A0D2H883</accession>
<evidence type="ECO:0000256" key="1">
    <source>
        <dbReference type="ARBA" id="ARBA00023002"/>
    </source>
</evidence>
<dbReference type="RefSeq" id="XP_013273769.1">
    <property type="nucleotide sequence ID" value="XM_013418315.1"/>
</dbReference>
<dbReference type="GeneID" id="25292680"/>
<evidence type="ECO:0000256" key="2">
    <source>
        <dbReference type="SAM" id="Phobius"/>
    </source>
</evidence>
<dbReference type="STRING" id="1442369.A0A0D2H883"/>
<keyword evidence="4" id="KW-1185">Reference proteome</keyword>
<evidence type="ECO:0000313" key="4">
    <source>
        <dbReference type="Proteomes" id="UP000053617"/>
    </source>
</evidence>
<evidence type="ECO:0000313" key="3">
    <source>
        <dbReference type="EMBL" id="KIX06633.1"/>
    </source>
</evidence>
<dbReference type="PANTHER" id="PTHR35870:SF1">
    <property type="entry name" value="PROTEIN, PUTATIVE (AFU_ORTHOLOGUE AFUA_5G03330)-RELATED"/>
    <property type="match status" value="1"/>
</dbReference>
<keyword evidence="2" id="KW-0472">Membrane</keyword>
<dbReference type="Proteomes" id="UP000053617">
    <property type="component" value="Unassembled WGS sequence"/>
</dbReference>